<protein>
    <submittedName>
        <fullName evidence="2">Uncharacterized protein</fullName>
    </submittedName>
</protein>
<name>A0A448WTR2_9PLAT</name>
<gene>
    <name evidence="2" type="ORF">PXEA_LOCUS13508</name>
</gene>
<dbReference type="EMBL" id="CAAALY010044588">
    <property type="protein sequence ID" value="VEL20068.1"/>
    <property type="molecule type" value="Genomic_DNA"/>
</dbReference>
<organism evidence="2 3">
    <name type="scientific">Protopolystoma xenopodis</name>
    <dbReference type="NCBI Taxonomy" id="117903"/>
    <lineage>
        <taxon>Eukaryota</taxon>
        <taxon>Metazoa</taxon>
        <taxon>Spiralia</taxon>
        <taxon>Lophotrochozoa</taxon>
        <taxon>Platyhelminthes</taxon>
        <taxon>Monogenea</taxon>
        <taxon>Polyopisthocotylea</taxon>
        <taxon>Polystomatidea</taxon>
        <taxon>Polystomatidae</taxon>
        <taxon>Protopolystoma</taxon>
    </lineage>
</organism>
<sequence>MPHLSFLASVQSTTGCVTLGPVGQFVLKLHEALPRLGLTAYRSTPVPKRKTCGAGAYRSEDRVPTPSTAGLIPSLLPRPTGKRRPLAKRPGQMPHSATEQKAELATQLTSIRPVVIWTPDSEGLREDDTIERDVFANPSFVNLPETLTRTAGSQ</sequence>
<dbReference type="AlphaFoldDB" id="A0A448WTR2"/>
<feature type="region of interest" description="Disordered" evidence="1">
    <location>
        <begin position="53"/>
        <end position="105"/>
    </location>
</feature>
<comment type="caution">
    <text evidence="2">The sequence shown here is derived from an EMBL/GenBank/DDBJ whole genome shotgun (WGS) entry which is preliminary data.</text>
</comment>
<proteinExistence type="predicted"/>
<dbReference type="Proteomes" id="UP000784294">
    <property type="component" value="Unassembled WGS sequence"/>
</dbReference>
<keyword evidence="3" id="KW-1185">Reference proteome</keyword>
<evidence type="ECO:0000313" key="2">
    <source>
        <dbReference type="EMBL" id="VEL20068.1"/>
    </source>
</evidence>
<reference evidence="2" key="1">
    <citation type="submission" date="2018-11" db="EMBL/GenBank/DDBJ databases">
        <authorList>
            <consortium name="Pathogen Informatics"/>
        </authorList>
    </citation>
    <scope>NUCLEOTIDE SEQUENCE</scope>
</reference>
<evidence type="ECO:0000313" key="3">
    <source>
        <dbReference type="Proteomes" id="UP000784294"/>
    </source>
</evidence>
<accession>A0A448WTR2</accession>
<evidence type="ECO:0000256" key="1">
    <source>
        <dbReference type="SAM" id="MobiDB-lite"/>
    </source>
</evidence>